<keyword evidence="1" id="KW-0418">Kinase</keyword>
<dbReference type="InterPro" id="IPR003594">
    <property type="entry name" value="HATPase_dom"/>
</dbReference>
<protein>
    <submittedName>
        <fullName evidence="4">ATP-binding protein</fullName>
    </submittedName>
</protein>
<keyword evidence="4" id="KW-0067">ATP-binding</keyword>
<dbReference type="EMBL" id="JBEOZM010000018">
    <property type="protein sequence ID" value="MER6271775.1"/>
    <property type="molecule type" value="Genomic_DNA"/>
</dbReference>
<proteinExistence type="predicted"/>
<evidence type="ECO:0000259" key="3">
    <source>
        <dbReference type="Pfam" id="PF13581"/>
    </source>
</evidence>
<evidence type="ECO:0000256" key="2">
    <source>
        <dbReference type="SAM" id="MobiDB-lite"/>
    </source>
</evidence>
<feature type="region of interest" description="Disordered" evidence="2">
    <location>
        <begin position="93"/>
        <end position="112"/>
    </location>
</feature>
<name>A0ABV1TP71_9ACTN</name>
<keyword evidence="4" id="KW-0547">Nucleotide-binding</keyword>
<evidence type="ECO:0000313" key="5">
    <source>
        <dbReference type="Proteomes" id="UP001490365"/>
    </source>
</evidence>
<dbReference type="CDD" id="cd16936">
    <property type="entry name" value="HATPase_RsbW-like"/>
    <property type="match status" value="1"/>
</dbReference>
<comment type="caution">
    <text evidence="4">The sequence shown here is derived from an EMBL/GenBank/DDBJ whole genome shotgun (WGS) entry which is preliminary data.</text>
</comment>
<dbReference type="Pfam" id="PF13581">
    <property type="entry name" value="HATPase_c_2"/>
    <property type="match status" value="1"/>
</dbReference>
<dbReference type="PANTHER" id="PTHR35526:SF3">
    <property type="entry name" value="ANTI-SIGMA-F FACTOR RSBW"/>
    <property type="match status" value="1"/>
</dbReference>
<feature type="domain" description="Histidine kinase/HSP90-like ATPase" evidence="3">
    <location>
        <begin position="31"/>
        <end position="138"/>
    </location>
</feature>
<dbReference type="PANTHER" id="PTHR35526">
    <property type="entry name" value="ANTI-SIGMA-F FACTOR RSBW-RELATED"/>
    <property type="match status" value="1"/>
</dbReference>
<organism evidence="4 5">
    <name type="scientific">Streptomyces sp. 900105755</name>
    <dbReference type="NCBI Taxonomy" id="3154389"/>
    <lineage>
        <taxon>Bacteria</taxon>
        <taxon>Bacillati</taxon>
        <taxon>Actinomycetota</taxon>
        <taxon>Actinomycetes</taxon>
        <taxon>Kitasatosporales</taxon>
        <taxon>Streptomycetaceae</taxon>
        <taxon>Streptomyces</taxon>
    </lineage>
</organism>
<keyword evidence="1" id="KW-0723">Serine/threonine-protein kinase</keyword>
<keyword evidence="1" id="KW-0808">Transferase</keyword>
<evidence type="ECO:0000256" key="1">
    <source>
        <dbReference type="ARBA" id="ARBA00022527"/>
    </source>
</evidence>
<dbReference type="GO" id="GO:0005524">
    <property type="term" value="F:ATP binding"/>
    <property type="evidence" value="ECO:0007669"/>
    <property type="project" value="UniProtKB-KW"/>
</dbReference>
<dbReference type="Proteomes" id="UP001490365">
    <property type="component" value="Unassembled WGS sequence"/>
</dbReference>
<dbReference type="InterPro" id="IPR036890">
    <property type="entry name" value="HATPase_C_sf"/>
</dbReference>
<reference evidence="4 5" key="1">
    <citation type="submission" date="2024-06" db="EMBL/GenBank/DDBJ databases">
        <title>The Natural Products Discovery Center: Release of the First 8490 Sequenced Strains for Exploring Actinobacteria Biosynthetic Diversity.</title>
        <authorList>
            <person name="Kalkreuter E."/>
            <person name="Kautsar S.A."/>
            <person name="Yang D."/>
            <person name="Bader C.D."/>
            <person name="Teijaro C.N."/>
            <person name="Fluegel L."/>
            <person name="Davis C.M."/>
            <person name="Simpson J.R."/>
            <person name="Lauterbach L."/>
            <person name="Steele A.D."/>
            <person name="Gui C."/>
            <person name="Meng S."/>
            <person name="Li G."/>
            <person name="Viehrig K."/>
            <person name="Ye F."/>
            <person name="Su P."/>
            <person name="Kiefer A.F."/>
            <person name="Nichols A."/>
            <person name="Cepeda A.J."/>
            <person name="Yan W."/>
            <person name="Fan B."/>
            <person name="Jiang Y."/>
            <person name="Adhikari A."/>
            <person name="Zheng C.-J."/>
            <person name="Schuster L."/>
            <person name="Cowan T.M."/>
            <person name="Smanski M.J."/>
            <person name="Chevrette M.G."/>
            <person name="De Carvalho L.P.S."/>
            <person name="Shen B."/>
        </authorList>
    </citation>
    <scope>NUCLEOTIDE SEQUENCE [LARGE SCALE GENOMIC DNA]</scope>
    <source>
        <strain evidence="4 5">NPDC001694</strain>
    </source>
</reference>
<dbReference type="Gene3D" id="3.30.565.10">
    <property type="entry name" value="Histidine kinase-like ATPase, C-terminal domain"/>
    <property type="match status" value="1"/>
</dbReference>
<sequence length="149" mass="16318">MVTPLSKESSDRPVPPAPWRYSAVWDRTEGLIADARHAVRTLLAQAGHRPDQRSSQDAQLVVSELVTNAVRHAPGPGALLLEVTPDGAELRITVRDSSPDPPRLQSPDPRRVGGHGLRLITRLCDRLYTVDPGTGKQVVAHLRLYRSAD</sequence>
<gene>
    <name evidence="4" type="ORF">ABT211_31450</name>
</gene>
<dbReference type="RefSeq" id="WP_351960141.1">
    <property type="nucleotide sequence ID" value="NZ_JBEOZM010000018.1"/>
</dbReference>
<keyword evidence="5" id="KW-1185">Reference proteome</keyword>
<dbReference type="InterPro" id="IPR050267">
    <property type="entry name" value="Anti-sigma-factor_SerPK"/>
</dbReference>
<evidence type="ECO:0000313" key="4">
    <source>
        <dbReference type="EMBL" id="MER6271775.1"/>
    </source>
</evidence>
<dbReference type="SUPFAM" id="SSF55874">
    <property type="entry name" value="ATPase domain of HSP90 chaperone/DNA topoisomerase II/histidine kinase"/>
    <property type="match status" value="1"/>
</dbReference>
<accession>A0ABV1TP71</accession>